<protein>
    <submittedName>
        <fullName evidence="2">Uncharacterized protein</fullName>
    </submittedName>
</protein>
<evidence type="ECO:0000313" key="2">
    <source>
        <dbReference type="EMBL" id="GMR58031.1"/>
    </source>
</evidence>
<organism evidence="2 3">
    <name type="scientific">Pristionchus mayeri</name>
    <dbReference type="NCBI Taxonomy" id="1317129"/>
    <lineage>
        <taxon>Eukaryota</taxon>
        <taxon>Metazoa</taxon>
        <taxon>Ecdysozoa</taxon>
        <taxon>Nematoda</taxon>
        <taxon>Chromadorea</taxon>
        <taxon>Rhabditida</taxon>
        <taxon>Rhabditina</taxon>
        <taxon>Diplogasteromorpha</taxon>
        <taxon>Diplogasteroidea</taxon>
        <taxon>Neodiplogasteridae</taxon>
        <taxon>Pristionchus</taxon>
    </lineage>
</organism>
<keyword evidence="3" id="KW-1185">Reference proteome</keyword>
<feature type="compositionally biased region" description="Low complexity" evidence="1">
    <location>
        <begin position="42"/>
        <end position="54"/>
    </location>
</feature>
<dbReference type="AlphaFoldDB" id="A0AAN5D7Z4"/>
<accession>A0AAN5D7Z4</accession>
<dbReference type="Proteomes" id="UP001328107">
    <property type="component" value="Unassembled WGS sequence"/>
</dbReference>
<sequence>DICHTSPLITLHPKMPPPRQSRSSQSRTSSVVSESEGDFVPSAMTSTESSSSRTANPRPSLPLPHCLILRCSQTSCETSSDVLFDLLIKKNLRDIPNEEI</sequence>
<reference evidence="3" key="1">
    <citation type="submission" date="2022-10" db="EMBL/GenBank/DDBJ databases">
        <title>Genome assembly of Pristionchus species.</title>
        <authorList>
            <person name="Yoshida K."/>
            <person name="Sommer R.J."/>
        </authorList>
    </citation>
    <scope>NUCLEOTIDE SEQUENCE [LARGE SCALE GENOMIC DNA]</scope>
    <source>
        <strain evidence="3">RS5460</strain>
    </source>
</reference>
<feature type="region of interest" description="Disordered" evidence="1">
    <location>
        <begin position="1"/>
        <end position="59"/>
    </location>
</feature>
<evidence type="ECO:0000256" key="1">
    <source>
        <dbReference type="SAM" id="MobiDB-lite"/>
    </source>
</evidence>
<feature type="compositionally biased region" description="Low complexity" evidence="1">
    <location>
        <begin position="20"/>
        <end position="34"/>
    </location>
</feature>
<dbReference type="EMBL" id="BTRK01000006">
    <property type="protein sequence ID" value="GMR58031.1"/>
    <property type="molecule type" value="Genomic_DNA"/>
</dbReference>
<proteinExistence type="predicted"/>
<comment type="caution">
    <text evidence="2">The sequence shown here is derived from an EMBL/GenBank/DDBJ whole genome shotgun (WGS) entry which is preliminary data.</text>
</comment>
<evidence type="ECO:0000313" key="3">
    <source>
        <dbReference type="Proteomes" id="UP001328107"/>
    </source>
</evidence>
<gene>
    <name evidence="2" type="ORF">PMAYCL1PPCAC_28226</name>
</gene>
<name>A0AAN5D7Z4_9BILA</name>
<feature type="non-terminal residue" evidence="2">
    <location>
        <position position="1"/>
    </location>
</feature>